<evidence type="ECO:0000256" key="4">
    <source>
        <dbReference type="ARBA" id="ARBA00022552"/>
    </source>
</evidence>
<keyword evidence="3 7" id="KW-0690">Ribosome biogenesis</keyword>
<dbReference type="OMA" id="HVMSVFT"/>
<dbReference type="GO" id="GO:0030686">
    <property type="term" value="C:90S preribosome"/>
    <property type="evidence" value="ECO:0007669"/>
    <property type="project" value="TreeGrafter"/>
</dbReference>
<proteinExistence type="inferred from homology"/>
<dbReference type="PANTHER" id="PTHR13457">
    <property type="entry name" value="BAP28"/>
    <property type="match status" value="1"/>
</dbReference>
<evidence type="ECO:0000313" key="11">
    <source>
        <dbReference type="Proteomes" id="UP000271162"/>
    </source>
</evidence>
<feature type="region of interest" description="Disordered" evidence="8">
    <location>
        <begin position="960"/>
        <end position="985"/>
    </location>
</feature>
<comment type="similarity">
    <text evidence="2 7">Belongs to the HEATR1/UTP10 family.</text>
</comment>
<dbReference type="WBParaSite" id="NBR_0001036901-mRNA-1">
    <property type="protein sequence ID" value="NBR_0001036901-mRNA-1"/>
    <property type="gene ID" value="NBR_0001036901"/>
</dbReference>
<keyword evidence="6 7" id="KW-0687">Ribonucleoprotein</keyword>
<name>A0A158QZM7_NIPBR</name>
<accession>A0A158QZM7</accession>
<keyword evidence="5 7" id="KW-0539">Nucleus</keyword>
<dbReference type="SMART" id="SM01036">
    <property type="entry name" value="BP28CT"/>
    <property type="match status" value="1"/>
</dbReference>
<evidence type="ECO:0000256" key="8">
    <source>
        <dbReference type="SAM" id="MobiDB-lite"/>
    </source>
</evidence>
<protein>
    <recommendedName>
        <fullName evidence="7">HEAT repeat-containing protein 1</fullName>
    </recommendedName>
</protein>
<evidence type="ECO:0000256" key="7">
    <source>
        <dbReference type="RuleBase" id="RU367065"/>
    </source>
</evidence>
<dbReference type="GO" id="GO:0034455">
    <property type="term" value="C:t-UTP complex"/>
    <property type="evidence" value="ECO:0007669"/>
    <property type="project" value="TreeGrafter"/>
</dbReference>
<dbReference type="InterPro" id="IPR040191">
    <property type="entry name" value="UTP10"/>
</dbReference>
<evidence type="ECO:0000256" key="3">
    <source>
        <dbReference type="ARBA" id="ARBA00022517"/>
    </source>
</evidence>
<keyword evidence="11" id="KW-1185">Reference proteome</keyword>
<dbReference type="GO" id="GO:0030515">
    <property type="term" value="F:snoRNA binding"/>
    <property type="evidence" value="ECO:0007669"/>
    <property type="project" value="TreeGrafter"/>
</dbReference>
<evidence type="ECO:0000256" key="1">
    <source>
        <dbReference type="ARBA" id="ARBA00004604"/>
    </source>
</evidence>
<dbReference type="STRING" id="27835.A0A158QZM7"/>
<dbReference type="InterPro" id="IPR022125">
    <property type="entry name" value="U3snoRNP10_N"/>
</dbReference>
<comment type="subcellular location">
    <subcellularLocation>
        <location evidence="1 7">Nucleus</location>
        <location evidence="1 7">Nucleolus</location>
    </subcellularLocation>
</comment>
<dbReference type="GO" id="GO:0000462">
    <property type="term" value="P:maturation of SSU-rRNA from tricistronic rRNA transcript (SSU-rRNA, 5.8S rRNA, LSU-rRNA)"/>
    <property type="evidence" value="ECO:0007669"/>
    <property type="project" value="TreeGrafter"/>
</dbReference>
<feature type="domain" description="BP28 C-terminal" evidence="9">
    <location>
        <begin position="1110"/>
        <end position="1253"/>
    </location>
</feature>
<dbReference type="Proteomes" id="UP000271162">
    <property type="component" value="Unassembled WGS sequence"/>
</dbReference>
<dbReference type="Pfam" id="PF08146">
    <property type="entry name" value="BP28CT"/>
    <property type="match status" value="1"/>
</dbReference>
<reference evidence="10 11" key="2">
    <citation type="submission" date="2018-11" db="EMBL/GenBank/DDBJ databases">
        <authorList>
            <consortium name="Pathogen Informatics"/>
        </authorList>
    </citation>
    <scope>NUCLEOTIDE SEQUENCE [LARGE SCALE GENOMIC DNA]</scope>
</reference>
<dbReference type="InterPro" id="IPR012954">
    <property type="entry name" value="BP28_C_dom"/>
</dbReference>
<evidence type="ECO:0000259" key="9">
    <source>
        <dbReference type="SMART" id="SM01036"/>
    </source>
</evidence>
<keyword evidence="4 7" id="KW-0698">rRNA processing</keyword>
<keyword evidence="7" id="KW-0812">Transmembrane</keyword>
<evidence type="ECO:0000313" key="12">
    <source>
        <dbReference type="WBParaSite" id="NBR_0001036901-mRNA-1"/>
    </source>
</evidence>
<sequence>MTSLSSQLQTLRTATAQQQTVERRHVSLLFSKKDAEGLDRETAHKIGCTGLQKLKQIDPEFDTGNDLFDESRLHFQRSMITKEENAVLNEKIGKLLFKLSPYLQHFACQQIYAYNAEELILAFLPFHETNIFGRLLSIIEYNFSTSKDWGFLEEFAKKEYPIPFSALVGEEFLEKKFHMLFTFYAKLLIAVLEDSKKIDDMLLAKIMPLIAIGIRSSLPSFRQASLMVICQLAISVKLTSDVVTSLAKVVLMKLRKSSLESSLSTLTVLCQQQVVPSLSNKAVLKTLRSELNVWSTLKRLAVQTNLTPILKPLWTTLFTIANEEAYEADHEECLKALRDTFKHKQMQKRNGFADAPTLCVKVFLNQCQKKSALERAEEMATTSEFARRQEFAGDPMKKAREWIKKEKWDKVGVAWAFDEMGSRKSYFADKLDEDVETFVLEVIDLVLTNANCPVAKLTSRFVLALLSRHEESGPSPKKAKTSKTSEMFDKVLKNQTAEQYEKRLMFVLEMLANRSNPVVDSQIFHELFKILKESCEGKDSLVMRVVSLLLKMLQSPGKYKVTPADLKMEFVVEMMRATHNHHILRHSLRLLTAAVRLSPSTVTSHVMSVFTFMGSGLFRKDNELTLGIIENTSSRKVTLLLFVFFSFCARWQRSVADASKRTAEQEAFDDFTLELCSDLDPVHQVLEFQALDQAVFDRSKYSLPKLRHFRFVVMGLVVRVLSSRKLFERLGELDDDVLYRAMLPIGKKLMTSSVELDEFIASERALADEADDQPTIRYWVALSGRAETVSEKLRHLMPGGVAAKIITDILEDEKTDWRMREKVLQLANSKLIHDGFFFTEGGINVEHLERMAIVLNKWIVKVRSSPEEIVLCQNAAFSLKLVAKRLGANSNISALSDTMAKCVDIASDYQTLDENLVGNILLLSGELIRTQSMKATMVSAVPLLQSCLSILAEFSSGEKISPTSDAQTEDIQNKRQRMRQQSLSGKKHGGSALLISALTCVQRIMDQFAPFFARYLPETLVQYCRLSGRFCDANEEATTNIQTVDKSQAVQNPKSSIKHRLSLIRAALLKVEARVIPEHFAKAVVLLNKEEKPLIALFDLLGSYFDQKNRVAITHNRDALLVNVFLKGLEFRGCERNVENFASIENLERSVFKSLIAMAEVLTENTLRSVINGLIDWAEEGLKPSATKEERVRLLVVFSFANSFYDSFNTLALPYFGRLVQMNSKILHSCNATVITDPALLLLHGKKDTIDGLEADALVVHVLDFVSNCARHREFFTQDRAEALVEPLLNEVVNSKLAGHEKRCVPHLSNAIYRIADTHPDVFQEILDKLLLKTRSGRAKIRYRALLILEAIVDKVGDGVAPHLPTIMPFLSELLEGVFIFIFAVLNIHLYYLFCLLFCFTLLSPLLDFLLPLSAL</sequence>
<evidence type="ECO:0000256" key="5">
    <source>
        <dbReference type="ARBA" id="ARBA00023242"/>
    </source>
</evidence>
<dbReference type="InterPro" id="IPR016024">
    <property type="entry name" value="ARM-type_fold"/>
</dbReference>
<dbReference type="PANTHER" id="PTHR13457:SF1">
    <property type="entry name" value="HEAT REPEAT-CONTAINING PROTEIN 1"/>
    <property type="match status" value="1"/>
</dbReference>
<dbReference type="Pfam" id="PF12397">
    <property type="entry name" value="U3snoRNP10"/>
    <property type="match status" value="1"/>
</dbReference>
<feature type="compositionally biased region" description="Polar residues" evidence="8">
    <location>
        <begin position="961"/>
        <end position="970"/>
    </location>
</feature>
<gene>
    <name evidence="10" type="ORF">NBR_LOCUS10370</name>
</gene>
<feature type="transmembrane region" description="Helical" evidence="7">
    <location>
        <begin position="1378"/>
        <end position="1403"/>
    </location>
</feature>
<evidence type="ECO:0000256" key="6">
    <source>
        <dbReference type="ARBA" id="ARBA00023274"/>
    </source>
</evidence>
<dbReference type="GO" id="GO:0045943">
    <property type="term" value="P:positive regulation of transcription by RNA polymerase I"/>
    <property type="evidence" value="ECO:0007669"/>
    <property type="project" value="TreeGrafter"/>
</dbReference>
<evidence type="ECO:0000313" key="10">
    <source>
        <dbReference type="EMBL" id="VDL73959.1"/>
    </source>
</evidence>
<dbReference type="GO" id="GO:0032040">
    <property type="term" value="C:small-subunit processome"/>
    <property type="evidence" value="ECO:0007669"/>
    <property type="project" value="TreeGrafter"/>
</dbReference>
<comment type="function">
    <text evidence="7">Involved in nucleolar processing of pre-18S ribosomal RNA.</text>
</comment>
<dbReference type="SUPFAM" id="SSF48371">
    <property type="entry name" value="ARM repeat"/>
    <property type="match status" value="2"/>
</dbReference>
<reference evidence="12" key="1">
    <citation type="submission" date="2016-04" db="UniProtKB">
        <authorList>
            <consortium name="WormBaseParasite"/>
        </authorList>
    </citation>
    <scope>IDENTIFICATION</scope>
</reference>
<keyword evidence="7" id="KW-0472">Membrane</keyword>
<organism evidence="12">
    <name type="scientific">Nippostrongylus brasiliensis</name>
    <name type="common">Rat hookworm</name>
    <dbReference type="NCBI Taxonomy" id="27835"/>
    <lineage>
        <taxon>Eukaryota</taxon>
        <taxon>Metazoa</taxon>
        <taxon>Ecdysozoa</taxon>
        <taxon>Nematoda</taxon>
        <taxon>Chromadorea</taxon>
        <taxon>Rhabditida</taxon>
        <taxon>Rhabditina</taxon>
        <taxon>Rhabditomorpha</taxon>
        <taxon>Strongyloidea</taxon>
        <taxon>Heligmosomidae</taxon>
        <taxon>Nippostrongylus</taxon>
    </lineage>
</organism>
<dbReference type="EMBL" id="UYSL01020305">
    <property type="protein sequence ID" value="VDL73959.1"/>
    <property type="molecule type" value="Genomic_DNA"/>
</dbReference>
<evidence type="ECO:0000256" key="2">
    <source>
        <dbReference type="ARBA" id="ARBA00010559"/>
    </source>
</evidence>
<keyword evidence="7" id="KW-1133">Transmembrane helix</keyword>